<dbReference type="InterPro" id="IPR028973">
    <property type="entry name" value="PhnB-like"/>
</dbReference>
<dbReference type="SUPFAM" id="SSF54593">
    <property type="entry name" value="Glyoxalase/Bleomycin resistance protein/Dihydroxybiphenyl dioxygenase"/>
    <property type="match status" value="1"/>
</dbReference>
<dbReference type="PANTHER" id="PTHR33990:SF1">
    <property type="entry name" value="PROTEIN YJDN"/>
    <property type="match status" value="1"/>
</dbReference>
<keyword evidence="3" id="KW-1185">Reference proteome</keyword>
<sequence>MTVQPYLFFEGRCEEAIEFYKDAVGAEVLMLLRFRDCPQPAPPGMAAPDPEEVMHASLRIGGTEVLASDGRCSGTAAFSGFALSLTVPDEAVAEARFAALLEGGQVVMPLAKTFYSPRFGMIRDRFGVLWMVIVPT</sequence>
<evidence type="ECO:0000313" key="3">
    <source>
        <dbReference type="Proteomes" id="UP000295096"/>
    </source>
</evidence>
<dbReference type="RefSeq" id="WP_133290456.1">
    <property type="nucleotide sequence ID" value="NZ_SMSJ01000032.1"/>
</dbReference>
<dbReference type="Proteomes" id="UP000295096">
    <property type="component" value="Unassembled WGS sequence"/>
</dbReference>
<dbReference type="PANTHER" id="PTHR33990">
    <property type="entry name" value="PROTEIN YJDN-RELATED"/>
    <property type="match status" value="1"/>
</dbReference>
<dbReference type="Gene3D" id="3.10.180.10">
    <property type="entry name" value="2,3-Dihydroxybiphenyl 1,2-Dioxygenase, domain 1"/>
    <property type="match status" value="1"/>
</dbReference>
<dbReference type="AlphaFoldDB" id="A0A4R5QE27"/>
<dbReference type="EMBL" id="SMSJ01000032">
    <property type="protein sequence ID" value="TDH60731.1"/>
    <property type="molecule type" value="Genomic_DNA"/>
</dbReference>
<accession>A0A4R5QE27</accession>
<proteinExistence type="predicted"/>
<dbReference type="Pfam" id="PF06983">
    <property type="entry name" value="3-dmu-9_3-mt"/>
    <property type="match status" value="1"/>
</dbReference>
<comment type="caution">
    <text evidence="2">The sequence shown here is derived from an EMBL/GenBank/DDBJ whole genome shotgun (WGS) entry which is preliminary data.</text>
</comment>
<dbReference type="OrthoDB" id="9795306at2"/>
<evidence type="ECO:0000259" key="1">
    <source>
        <dbReference type="Pfam" id="PF06983"/>
    </source>
</evidence>
<evidence type="ECO:0000313" key="2">
    <source>
        <dbReference type="EMBL" id="TDH60731.1"/>
    </source>
</evidence>
<reference evidence="2 3" key="1">
    <citation type="journal article" date="2016" name="J. Microbiol.">
        <title>Dankookia rubra gen. nov., sp. nov., an alphaproteobacterium isolated from sediment of a shallow stream.</title>
        <authorList>
            <person name="Kim W.H."/>
            <person name="Kim D.H."/>
            <person name="Kang K."/>
            <person name="Ahn T.Y."/>
        </authorList>
    </citation>
    <scope>NUCLEOTIDE SEQUENCE [LARGE SCALE GENOMIC DNA]</scope>
    <source>
        <strain evidence="2 3">JCM30602</strain>
    </source>
</reference>
<name>A0A4R5QE27_9PROT</name>
<feature type="domain" description="PhnB-like" evidence="1">
    <location>
        <begin position="3"/>
        <end position="133"/>
    </location>
</feature>
<dbReference type="CDD" id="cd06588">
    <property type="entry name" value="PhnB_like"/>
    <property type="match status" value="1"/>
</dbReference>
<protein>
    <submittedName>
        <fullName evidence="2">VOC family protein</fullName>
    </submittedName>
</protein>
<gene>
    <name evidence="2" type="ORF">E2C06_20395</name>
</gene>
<dbReference type="InterPro" id="IPR029068">
    <property type="entry name" value="Glyas_Bleomycin-R_OHBP_Dase"/>
</dbReference>
<organism evidence="2 3">
    <name type="scientific">Dankookia rubra</name>
    <dbReference type="NCBI Taxonomy" id="1442381"/>
    <lineage>
        <taxon>Bacteria</taxon>
        <taxon>Pseudomonadati</taxon>
        <taxon>Pseudomonadota</taxon>
        <taxon>Alphaproteobacteria</taxon>
        <taxon>Acetobacterales</taxon>
        <taxon>Roseomonadaceae</taxon>
        <taxon>Dankookia</taxon>
    </lineage>
</organism>